<dbReference type="PRINTS" id="PR00368">
    <property type="entry name" value="FADPNR"/>
</dbReference>
<evidence type="ECO:0000313" key="7">
    <source>
        <dbReference type="Proteomes" id="UP000316921"/>
    </source>
</evidence>
<dbReference type="Pfam" id="PF07992">
    <property type="entry name" value="Pyr_redox_2"/>
    <property type="match status" value="1"/>
</dbReference>
<dbReference type="PANTHER" id="PTHR43429:SF3">
    <property type="entry name" value="NITRITE REDUCTASE [NAD(P)H]"/>
    <property type="match status" value="1"/>
</dbReference>
<dbReference type="PRINTS" id="PR00411">
    <property type="entry name" value="PNDRDTASEI"/>
</dbReference>
<evidence type="ECO:0000256" key="2">
    <source>
        <dbReference type="ARBA" id="ARBA00006442"/>
    </source>
</evidence>
<feature type="domain" description="FAD/NAD(P)-binding" evidence="5">
    <location>
        <begin position="19"/>
        <end position="297"/>
    </location>
</feature>
<keyword evidence="3" id="KW-0285">Flavoprotein</keyword>
<evidence type="ECO:0000256" key="1">
    <source>
        <dbReference type="ARBA" id="ARBA00001974"/>
    </source>
</evidence>
<dbReference type="InterPro" id="IPR023753">
    <property type="entry name" value="FAD/NAD-binding_dom"/>
</dbReference>
<dbReference type="GO" id="GO:0016491">
    <property type="term" value="F:oxidoreductase activity"/>
    <property type="evidence" value="ECO:0007669"/>
    <property type="project" value="InterPro"/>
</dbReference>
<dbReference type="Proteomes" id="UP000316921">
    <property type="component" value="Chromosome"/>
</dbReference>
<comment type="similarity">
    <text evidence="2">Belongs to the FAD-dependent oxidoreductase family.</text>
</comment>
<reference evidence="6 7" key="1">
    <citation type="submission" date="2019-02" db="EMBL/GenBank/DDBJ databases">
        <title>Deep-cultivation of Planctomycetes and their phenomic and genomic characterization uncovers novel biology.</title>
        <authorList>
            <person name="Wiegand S."/>
            <person name="Jogler M."/>
            <person name="Boedeker C."/>
            <person name="Pinto D."/>
            <person name="Vollmers J."/>
            <person name="Rivas-Marin E."/>
            <person name="Kohn T."/>
            <person name="Peeters S.H."/>
            <person name="Heuer A."/>
            <person name="Rast P."/>
            <person name="Oberbeckmann S."/>
            <person name="Bunk B."/>
            <person name="Jeske O."/>
            <person name="Meyerdierks A."/>
            <person name="Storesund J.E."/>
            <person name="Kallscheuer N."/>
            <person name="Luecker S."/>
            <person name="Lage O.M."/>
            <person name="Pohl T."/>
            <person name="Merkel B.J."/>
            <person name="Hornburger P."/>
            <person name="Mueller R.-W."/>
            <person name="Bruemmer F."/>
            <person name="Labrenz M."/>
            <person name="Spormann A.M."/>
            <person name="Op den Camp H."/>
            <person name="Overmann J."/>
            <person name="Amann R."/>
            <person name="Jetten M.S.M."/>
            <person name="Mascher T."/>
            <person name="Medema M.H."/>
            <person name="Devos D.P."/>
            <person name="Kaster A.-K."/>
            <person name="Ovreas L."/>
            <person name="Rohde M."/>
            <person name="Galperin M.Y."/>
            <person name="Jogler C."/>
        </authorList>
    </citation>
    <scope>NUCLEOTIDE SEQUENCE [LARGE SCALE GENOMIC DNA]</scope>
    <source>
        <strain evidence="6 7">Pla133</strain>
    </source>
</reference>
<dbReference type="Gene3D" id="3.50.50.60">
    <property type="entry name" value="FAD/NAD(P)-binding domain"/>
    <property type="match status" value="2"/>
</dbReference>
<dbReference type="PANTHER" id="PTHR43429">
    <property type="entry name" value="PYRIDINE NUCLEOTIDE-DISULFIDE OXIDOREDUCTASE DOMAIN-CONTAINING"/>
    <property type="match status" value="1"/>
</dbReference>
<protein>
    <submittedName>
        <fullName evidence="6">Assimilatory nitrate reductase electron transfer subunit</fullName>
    </submittedName>
</protein>
<evidence type="ECO:0000313" key="6">
    <source>
        <dbReference type="EMBL" id="QDU69198.1"/>
    </source>
</evidence>
<gene>
    <name evidence="6" type="primary">nasB</name>
    <name evidence="6" type="ORF">Pla133_43150</name>
</gene>
<comment type="cofactor">
    <cofactor evidence="1">
        <name>FAD</name>
        <dbReference type="ChEBI" id="CHEBI:57692"/>
    </cofactor>
</comment>
<dbReference type="SUPFAM" id="SSF51905">
    <property type="entry name" value="FAD/NAD(P)-binding domain"/>
    <property type="match status" value="2"/>
</dbReference>
<dbReference type="EMBL" id="CP036287">
    <property type="protein sequence ID" value="QDU69198.1"/>
    <property type="molecule type" value="Genomic_DNA"/>
</dbReference>
<accession>A0A518BQF1</accession>
<dbReference type="InterPro" id="IPR036188">
    <property type="entry name" value="FAD/NAD-bd_sf"/>
</dbReference>
<sequence length="447" mass="49768">MRRAQLRSPRTTHAIQTLHVVILGNGITGASAAVRLRELRPDWQITMISGESAHPYSRPALMYVFIGHMRYQDTKLQEDSFWPKQRIDLVRDWAVELDAPAKRLRLHRGGELTFDRLLLATGSKPNRFDWPGQDLRGVQGLYGLMDLKLLHDNCEGARQAVIVGGGLIGIELAEMLHSRGIHPTLLVREPAYWSNVLPEDEARMVGRAIDAAGIGLRLESELAEIVDDGTGRAGAIVTKAGERLEAQIVGLTAGVSPNLDLVGDTQIECERGVLVDDGLRTSAEDIWAAGDCAEIRREGDERNLLQQVWYTGRLQGRLVAESIAADSRAAGAAPSYDPGLWYNSAKFLDLEYQTYGEVRPGGRGQESLWWQHESRQMGMRIALAEGDRVAGFNVVGLRYRHEVCRRWLSEGRGLDYVLDHLGEANFDPEFEPRFEPTMATSMRGARP</sequence>
<dbReference type="KEGG" id="pbap:Pla133_43150"/>
<proteinExistence type="inferred from homology"/>
<evidence type="ECO:0000259" key="5">
    <source>
        <dbReference type="Pfam" id="PF07992"/>
    </source>
</evidence>
<keyword evidence="7" id="KW-1185">Reference proteome</keyword>
<evidence type="ECO:0000256" key="3">
    <source>
        <dbReference type="ARBA" id="ARBA00022630"/>
    </source>
</evidence>
<name>A0A518BQF1_9BACT</name>
<dbReference type="InterPro" id="IPR050260">
    <property type="entry name" value="FAD-bd_OxRdtase"/>
</dbReference>
<evidence type="ECO:0000256" key="4">
    <source>
        <dbReference type="ARBA" id="ARBA00022827"/>
    </source>
</evidence>
<dbReference type="AlphaFoldDB" id="A0A518BQF1"/>
<keyword evidence="4" id="KW-0274">FAD</keyword>
<organism evidence="6 7">
    <name type="scientific">Engelhardtia mirabilis</name>
    <dbReference type="NCBI Taxonomy" id="2528011"/>
    <lineage>
        <taxon>Bacteria</taxon>
        <taxon>Pseudomonadati</taxon>
        <taxon>Planctomycetota</taxon>
        <taxon>Planctomycetia</taxon>
        <taxon>Planctomycetia incertae sedis</taxon>
        <taxon>Engelhardtia</taxon>
    </lineage>
</organism>